<sequence>MVNNILNELYSYTKFGIKLGLDNIKQILKKCENPQDSYKIIHIAGTNGKGSTASIIEHSLIEAGFSVGKYTSPHIINFNERIVVDKNEITDEDITKYYLKIKKIILENDIKATFFEVTTAMAFLYFKDMNIDYLVAEVGLGGKYDATNVVNPILSIITNISYDHINILGNTLEEIAEEKCGIIKNSPVVILDKQKVLLDCVKSRTNNYIIANKKFNYTTTLDKEKFFTNISINKKKFNLSLYGIFQGDNFILAYSALKYLNIDDIFIQNAVKNIYWPGRFEVFSKTPLIILDGAHNEDSALALKNNCLEILKKDDIVLITSILEDKDSDTVLKTFSEFTNIVIFTSLKYYYRGLSAKDLYNKGKKHFKFSNYKEDIQEAFNLAKKFNKKAIVIAGSFYLISEFKKNI</sequence>
<keyword evidence="4" id="KW-0479">Metal-binding</keyword>
<comment type="similarity">
    <text evidence="1 10">Belongs to the folylpolyglutamate synthase family.</text>
</comment>
<evidence type="ECO:0000256" key="2">
    <source>
        <dbReference type="ARBA" id="ARBA00013025"/>
    </source>
</evidence>
<comment type="caution">
    <text evidence="13">The sequence shown here is derived from an EMBL/GenBank/DDBJ whole genome shotgun (WGS) entry which is preliminary data.</text>
</comment>
<evidence type="ECO:0000256" key="7">
    <source>
        <dbReference type="ARBA" id="ARBA00022842"/>
    </source>
</evidence>
<evidence type="ECO:0000256" key="3">
    <source>
        <dbReference type="ARBA" id="ARBA00022598"/>
    </source>
</evidence>
<dbReference type="RefSeq" id="WP_134112675.1">
    <property type="nucleotide sequence ID" value="NZ_SOBG01000003.1"/>
</dbReference>
<dbReference type="GO" id="GO:0005737">
    <property type="term" value="C:cytoplasm"/>
    <property type="evidence" value="ECO:0007669"/>
    <property type="project" value="TreeGrafter"/>
</dbReference>
<evidence type="ECO:0000256" key="1">
    <source>
        <dbReference type="ARBA" id="ARBA00008276"/>
    </source>
</evidence>
<keyword evidence="3 10" id="KW-0436">Ligase</keyword>
<dbReference type="Proteomes" id="UP000294678">
    <property type="component" value="Unassembled WGS sequence"/>
</dbReference>
<evidence type="ECO:0000256" key="10">
    <source>
        <dbReference type="PIRNR" id="PIRNR001563"/>
    </source>
</evidence>
<evidence type="ECO:0000259" key="11">
    <source>
        <dbReference type="Pfam" id="PF02875"/>
    </source>
</evidence>
<dbReference type="EMBL" id="SOBG01000003">
    <property type="protein sequence ID" value="TDT71408.1"/>
    <property type="molecule type" value="Genomic_DNA"/>
</dbReference>
<dbReference type="InterPro" id="IPR001645">
    <property type="entry name" value="Folylpolyglutamate_synth"/>
</dbReference>
<evidence type="ECO:0000256" key="4">
    <source>
        <dbReference type="ARBA" id="ARBA00022723"/>
    </source>
</evidence>
<gene>
    <name evidence="13" type="ORF">EV215_0781</name>
</gene>
<keyword evidence="7" id="KW-0460">Magnesium</keyword>
<accession>A0AA46DYY6</accession>
<evidence type="ECO:0000313" key="14">
    <source>
        <dbReference type="Proteomes" id="UP000294678"/>
    </source>
</evidence>
<dbReference type="Gene3D" id="3.40.1190.10">
    <property type="entry name" value="Mur-like, catalytic domain"/>
    <property type="match status" value="1"/>
</dbReference>
<dbReference type="Gene3D" id="3.90.190.20">
    <property type="entry name" value="Mur ligase, C-terminal domain"/>
    <property type="match status" value="1"/>
</dbReference>
<reference evidence="13 14" key="1">
    <citation type="submission" date="2019-03" db="EMBL/GenBank/DDBJ databases">
        <title>Genomic Encyclopedia of Type Strains, Phase IV (KMG-IV): sequencing the most valuable type-strain genomes for metagenomic binning, comparative biology and taxonomic classification.</title>
        <authorList>
            <person name="Goeker M."/>
        </authorList>
    </citation>
    <scope>NUCLEOTIDE SEQUENCE [LARGE SCALE GENOMIC DNA]</scope>
    <source>
        <strain evidence="13 14">DSM 100055</strain>
    </source>
</reference>
<dbReference type="InterPro" id="IPR036615">
    <property type="entry name" value="Mur_ligase_C_dom_sf"/>
</dbReference>
<comment type="catalytic activity">
    <reaction evidence="9">
        <text>(6S)-5,6,7,8-tetrahydrofolyl-(gamma-L-Glu)(n) + L-glutamate + ATP = (6S)-5,6,7,8-tetrahydrofolyl-(gamma-L-Glu)(n+1) + ADP + phosphate + H(+)</text>
        <dbReference type="Rhea" id="RHEA:10580"/>
        <dbReference type="Rhea" id="RHEA-COMP:14738"/>
        <dbReference type="Rhea" id="RHEA-COMP:14740"/>
        <dbReference type="ChEBI" id="CHEBI:15378"/>
        <dbReference type="ChEBI" id="CHEBI:29985"/>
        <dbReference type="ChEBI" id="CHEBI:30616"/>
        <dbReference type="ChEBI" id="CHEBI:43474"/>
        <dbReference type="ChEBI" id="CHEBI:141005"/>
        <dbReference type="ChEBI" id="CHEBI:456216"/>
        <dbReference type="EC" id="6.3.2.17"/>
    </reaction>
</comment>
<keyword evidence="14" id="KW-1185">Reference proteome</keyword>
<protein>
    <recommendedName>
        <fullName evidence="2">tetrahydrofolate synthase</fullName>
        <ecNumber evidence="2">6.3.2.17</ecNumber>
    </recommendedName>
    <alternativeName>
        <fullName evidence="8">Tetrahydrofolylpolyglutamate synthase</fullName>
    </alternativeName>
</protein>
<name>A0AA46DYY6_9FUSO</name>
<evidence type="ECO:0000256" key="6">
    <source>
        <dbReference type="ARBA" id="ARBA00022840"/>
    </source>
</evidence>
<dbReference type="PIRSF" id="PIRSF001563">
    <property type="entry name" value="Folylpolyglu_synth"/>
    <property type="match status" value="1"/>
</dbReference>
<dbReference type="GO" id="GO:0005524">
    <property type="term" value="F:ATP binding"/>
    <property type="evidence" value="ECO:0007669"/>
    <property type="project" value="UniProtKB-KW"/>
</dbReference>
<dbReference type="GO" id="GO:0004326">
    <property type="term" value="F:tetrahydrofolylpolyglutamate synthase activity"/>
    <property type="evidence" value="ECO:0007669"/>
    <property type="project" value="UniProtKB-EC"/>
</dbReference>
<dbReference type="NCBIfam" id="TIGR01499">
    <property type="entry name" value="folC"/>
    <property type="match status" value="1"/>
</dbReference>
<dbReference type="InterPro" id="IPR036565">
    <property type="entry name" value="Mur-like_cat_sf"/>
</dbReference>
<dbReference type="SUPFAM" id="SSF53623">
    <property type="entry name" value="MurD-like peptide ligases, catalytic domain"/>
    <property type="match status" value="1"/>
</dbReference>
<dbReference type="PANTHER" id="PTHR11136:SF0">
    <property type="entry name" value="DIHYDROFOLATE SYNTHETASE-RELATED"/>
    <property type="match status" value="1"/>
</dbReference>
<proteinExistence type="inferred from homology"/>
<dbReference type="EC" id="6.3.2.17" evidence="2"/>
<keyword evidence="5 10" id="KW-0547">Nucleotide-binding</keyword>
<dbReference type="AlphaFoldDB" id="A0AA46DYY6"/>
<evidence type="ECO:0000256" key="5">
    <source>
        <dbReference type="ARBA" id="ARBA00022741"/>
    </source>
</evidence>
<dbReference type="PANTHER" id="PTHR11136">
    <property type="entry name" value="FOLYLPOLYGLUTAMATE SYNTHASE-RELATED"/>
    <property type="match status" value="1"/>
</dbReference>
<dbReference type="Pfam" id="PF08245">
    <property type="entry name" value="Mur_ligase_M"/>
    <property type="match status" value="1"/>
</dbReference>
<dbReference type="GO" id="GO:0008841">
    <property type="term" value="F:dihydrofolate synthase activity"/>
    <property type="evidence" value="ECO:0007669"/>
    <property type="project" value="TreeGrafter"/>
</dbReference>
<keyword evidence="6 10" id="KW-0067">ATP-binding</keyword>
<dbReference type="InterPro" id="IPR004101">
    <property type="entry name" value="Mur_ligase_C"/>
</dbReference>
<evidence type="ECO:0000256" key="9">
    <source>
        <dbReference type="ARBA" id="ARBA00047493"/>
    </source>
</evidence>
<evidence type="ECO:0000313" key="13">
    <source>
        <dbReference type="EMBL" id="TDT71408.1"/>
    </source>
</evidence>
<evidence type="ECO:0000256" key="8">
    <source>
        <dbReference type="ARBA" id="ARBA00030592"/>
    </source>
</evidence>
<organism evidence="13 14">
    <name type="scientific">Hypnocyclicus thermotrophus</name>
    <dbReference type="NCBI Taxonomy" id="1627895"/>
    <lineage>
        <taxon>Bacteria</taxon>
        <taxon>Fusobacteriati</taxon>
        <taxon>Fusobacteriota</taxon>
        <taxon>Fusobacteriia</taxon>
        <taxon>Fusobacteriales</taxon>
        <taxon>Fusobacteriaceae</taxon>
        <taxon>Hypnocyclicus</taxon>
    </lineage>
</organism>
<dbReference type="InterPro" id="IPR013221">
    <property type="entry name" value="Mur_ligase_cen"/>
</dbReference>
<dbReference type="GO" id="GO:0046872">
    <property type="term" value="F:metal ion binding"/>
    <property type="evidence" value="ECO:0007669"/>
    <property type="project" value="UniProtKB-KW"/>
</dbReference>
<feature type="domain" description="Mur ligase C-terminal" evidence="11">
    <location>
        <begin position="278"/>
        <end position="396"/>
    </location>
</feature>
<feature type="domain" description="Mur ligase central" evidence="12">
    <location>
        <begin position="43"/>
        <end position="255"/>
    </location>
</feature>
<evidence type="ECO:0000259" key="12">
    <source>
        <dbReference type="Pfam" id="PF08245"/>
    </source>
</evidence>
<dbReference type="SUPFAM" id="SSF53244">
    <property type="entry name" value="MurD-like peptide ligases, peptide-binding domain"/>
    <property type="match status" value="1"/>
</dbReference>
<dbReference type="Pfam" id="PF02875">
    <property type="entry name" value="Mur_ligase_C"/>
    <property type="match status" value="1"/>
</dbReference>